<name>A0A8E2DFG4_9APHY</name>
<dbReference type="EMBL" id="KV722553">
    <property type="protein sequence ID" value="OCH85945.1"/>
    <property type="molecule type" value="Genomic_DNA"/>
</dbReference>
<accession>A0A8E2DFG4</accession>
<proteinExistence type="predicted"/>
<dbReference type="AlphaFoldDB" id="A0A8E2DFG4"/>
<organism evidence="1 2">
    <name type="scientific">Obba rivulosa</name>
    <dbReference type="NCBI Taxonomy" id="1052685"/>
    <lineage>
        <taxon>Eukaryota</taxon>
        <taxon>Fungi</taxon>
        <taxon>Dikarya</taxon>
        <taxon>Basidiomycota</taxon>
        <taxon>Agaricomycotina</taxon>
        <taxon>Agaricomycetes</taxon>
        <taxon>Polyporales</taxon>
        <taxon>Gelatoporiaceae</taxon>
        <taxon>Obba</taxon>
    </lineage>
</organism>
<protein>
    <submittedName>
        <fullName evidence="1">Uncharacterized protein</fullName>
    </submittedName>
</protein>
<sequence length="118" mass="12540">MPNSSCGSLSSRIQPSSDLSSVVSSQVSPSLLQAALNMCCMALAAGRFRAPSLAEMESPIYTSVIAESNYIVLTLNPAARRHATVRISPYDLIDLNLNKPMCIGEGGGCYVARLGQFE</sequence>
<dbReference type="Proteomes" id="UP000250043">
    <property type="component" value="Unassembled WGS sequence"/>
</dbReference>
<evidence type="ECO:0000313" key="1">
    <source>
        <dbReference type="EMBL" id="OCH85945.1"/>
    </source>
</evidence>
<evidence type="ECO:0000313" key="2">
    <source>
        <dbReference type="Proteomes" id="UP000250043"/>
    </source>
</evidence>
<keyword evidence="2" id="KW-1185">Reference proteome</keyword>
<gene>
    <name evidence="1" type="ORF">OBBRIDRAFT_797643</name>
</gene>
<reference evidence="1 2" key="1">
    <citation type="submission" date="2016-07" db="EMBL/GenBank/DDBJ databases">
        <title>Draft genome of the white-rot fungus Obba rivulosa 3A-2.</title>
        <authorList>
            <consortium name="DOE Joint Genome Institute"/>
            <person name="Miettinen O."/>
            <person name="Riley R."/>
            <person name="Acob R."/>
            <person name="Barry K."/>
            <person name="Cullen D."/>
            <person name="De Vries R."/>
            <person name="Hainaut M."/>
            <person name="Hatakka A."/>
            <person name="Henrissat B."/>
            <person name="Hilden K."/>
            <person name="Kuo R."/>
            <person name="Labutti K."/>
            <person name="Lipzen A."/>
            <person name="Makela M.R."/>
            <person name="Sandor L."/>
            <person name="Spatafora J.W."/>
            <person name="Grigoriev I.V."/>
            <person name="Hibbett D.S."/>
        </authorList>
    </citation>
    <scope>NUCLEOTIDE SEQUENCE [LARGE SCALE GENOMIC DNA]</scope>
    <source>
        <strain evidence="1 2">3A-2</strain>
    </source>
</reference>